<dbReference type="EMBL" id="JAEAOA010000064">
    <property type="protein sequence ID" value="KAK3577834.1"/>
    <property type="molecule type" value="Genomic_DNA"/>
</dbReference>
<organism evidence="2 3">
    <name type="scientific">Potamilus streckersoni</name>
    <dbReference type="NCBI Taxonomy" id="2493646"/>
    <lineage>
        <taxon>Eukaryota</taxon>
        <taxon>Metazoa</taxon>
        <taxon>Spiralia</taxon>
        <taxon>Lophotrochozoa</taxon>
        <taxon>Mollusca</taxon>
        <taxon>Bivalvia</taxon>
        <taxon>Autobranchia</taxon>
        <taxon>Heteroconchia</taxon>
        <taxon>Palaeoheterodonta</taxon>
        <taxon>Unionida</taxon>
        <taxon>Unionoidea</taxon>
        <taxon>Unionidae</taxon>
        <taxon>Ambleminae</taxon>
        <taxon>Lampsilini</taxon>
        <taxon>Potamilus</taxon>
    </lineage>
</organism>
<reference evidence="2" key="2">
    <citation type="journal article" date="2021" name="Genome Biol. Evol.">
        <title>Developing a high-quality reference genome for a parasitic bivalve with doubly uniparental inheritance (Bivalvia: Unionida).</title>
        <authorList>
            <person name="Smith C.H."/>
        </authorList>
    </citation>
    <scope>NUCLEOTIDE SEQUENCE</scope>
    <source>
        <strain evidence="2">CHS0354</strain>
        <tissue evidence="2">Mantle</tissue>
    </source>
</reference>
<reference evidence="2" key="3">
    <citation type="submission" date="2023-05" db="EMBL/GenBank/DDBJ databases">
        <authorList>
            <person name="Smith C.H."/>
        </authorList>
    </citation>
    <scope>NUCLEOTIDE SEQUENCE</scope>
    <source>
        <strain evidence="2">CHS0354</strain>
        <tissue evidence="2">Mantle</tissue>
    </source>
</reference>
<gene>
    <name evidence="2" type="ORF">CHS0354_000230</name>
</gene>
<dbReference type="Proteomes" id="UP001195483">
    <property type="component" value="Unassembled WGS sequence"/>
</dbReference>
<protein>
    <submittedName>
        <fullName evidence="2">Uncharacterized protein</fullName>
    </submittedName>
</protein>
<keyword evidence="3" id="KW-1185">Reference proteome</keyword>
<evidence type="ECO:0000256" key="1">
    <source>
        <dbReference type="SAM" id="MobiDB-lite"/>
    </source>
</evidence>
<name>A0AAE0RQP0_9BIVA</name>
<evidence type="ECO:0000313" key="2">
    <source>
        <dbReference type="EMBL" id="KAK3577834.1"/>
    </source>
</evidence>
<feature type="region of interest" description="Disordered" evidence="1">
    <location>
        <begin position="50"/>
        <end position="134"/>
    </location>
</feature>
<accession>A0AAE0RQP0</accession>
<reference evidence="2" key="1">
    <citation type="journal article" date="2021" name="Genome Biol. Evol.">
        <title>A High-Quality Reference Genome for a Parasitic Bivalve with Doubly Uniparental Inheritance (Bivalvia: Unionida).</title>
        <authorList>
            <person name="Smith C.H."/>
        </authorList>
    </citation>
    <scope>NUCLEOTIDE SEQUENCE</scope>
    <source>
        <strain evidence="2">CHS0354</strain>
    </source>
</reference>
<evidence type="ECO:0000313" key="3">
    <source>
        <dbReference type="Proteomes" id="UP001195483"/>
    </source>
</evidence>
<proteinExistence type="predicted"/>
<comment type="caution">
    <text evidence="2">The sequence shown here is derived from an EMBL/GenBank/DDBJ whole genome shotgun (WGS) entry which is preliminary data.</text>
</comment>
<dbReference type="AlphaFoldDB" id="A0AAE0RQP0"/>
<feature type="compositionally biased region" description="Polar residues" evidence="1">
    <location>
        <begin position="78"/>
        <end position="109"/>
    </location>
</feature>
<sequence>MMFSFTNISLGHVIENNKNDDYNYYCYWIPIPNNRSQWCSFHQPQQRKLLRETKEPPPYSGKGKKPLKGTTRAKKTKQNIPIQKNNDKQVNGTNQNTKNTLNDITTENNDQTRDPDNSYQAKGNNEHQTVKRPRIKTKIQQINPNKNYKTTKGENRQQIKHELQTHPRYLTLYLTIPDKSLNKLSVTDLRYELLKHKNGNLKITKTKSADIIIWCYSGAQIRAYKKSNKLGTPQSN</sequence>
<feature type="compositionally biased region" description="Basic residues" evidence="1">
    <location>
        <begin position="62"/>
        <end position="77"/>
    </location>
</feature>